<organism evidence="2 3">
    <name type="scientific">Clostridium fessum</name>
    <dbReference type="NCBI Taxonomy" id="2126740"/>
    <lineage>
        <taxon>Bacteria</taxon>
        <taxon>Bacillati</taxon>
        <taxon>Bacillota</taxon>
        <taxon>Clostridia</taxon>
        <taxon>Eubacteriales</taxon>
        <taxon>Clostridiaceae</taxon>
        <taxon>Clostridium</taxon>
    </lineage>
</organism>
<dbReference type="InterPro" id="IPR025736">
    <property type="entry name" value="PucR_C-HTH_dom"/>
</dbReference>
<proteinExistence type="predicted"/>
<name>A0A2T3FK94_9CLOT</name>
<dbReference type="EMBL" id="PYLO01000007">
    <property type="protein sequence ID" value="PST35709.1"/>
    <property type="molecule type" value="Genomic_DNA"/>
</dbReference>
<dbReference type="PANTHER" id="PTHR33744:SF1">
    <property type="entry name" value="DNA-BINDING TRANSCRIPTIONAL ACTIVATOR ADER"/>
    <property type="match status" value="1"/>
</dbReference>
<dbReference type="InterPro" id="IPR051448">
    <property type="entry name" value="CdaR-like_regulators"/>
</dbReference>
<sequence>MLSFLSFMQKLSAYHALKKESILYPDSPIFHVQNNLPVRETFTEATAYIIHSDDCLQIPKDNQNILWIILPNGTDDTEIPDWIENYVMLAEPTVQTELTFQLQHILKVERRIEEAHYKLSQCLINRKDVNTILSTGAELLKNPLFLSDTSTRVLHWSDLKELKKVDDELIQCIIKHNFVTSDLFEKYDYKTLLPSIEQTEHAFIEHSNYQKKKERLIVKIVIEHRYFGWIVVIPQKRPFEDGDCQILDILANVLSLELERNKIGFALSYRENLLFELISGRIRNQEEFNLRAKGFGWIPGEHFYTMAIGFRDAYQSDNQERSITAYKNHLGMIYPTYKAVCIGNILYLLLETKDLESVANNLDNFFQTYHLAAGCSHHFSNIIEFSASVEQSLEILRIGMKQNPRQNIYRFQEYNMPYLVSTLKKYSQPNYFCLPEILRLQAYDQEFGTDYLDTLQTYLFFRNVITAANHLHIHRNTMNYRIQKIIEITGLKLTEGEDLYKIWLSCLILGVNGFCPH</sequence>
<evidence type="ECO:0000259" key="1">
    <source>
        <dbReference type="Pfam" id="PF13556"/>
    </source>
</evidence>
<dbReference type="Proteomes" id="UP000241048">
    <property type="component" value="Unassembled WGS sequence"/>
</dbReference>
<feature type="domain" description="PucR C-terminal helix-turn-helix" evidence="1">
    <location>
        <begin position="451"/>
        <end position="508"/>
    </location>
</feature>
<dbReference type="Gene3D" id="1.10.10.2840">
    <property type="entry name" value="PucR C-terminal helix-turn-helix domain"/>
    <property type="match status" value="1"/>
</dbReference>
<dbReference type="RefSeq" id="WP_107001820.1">
    <property type="nucleotide sequence ID" value="NZ_JAQDBF010000011.1"/>
</dbReference>
<keyword evidence="3" id="KW-1185">Reference proteome</keyword>
<accession>A0A2T3FK94</accession>
<evidence type="ECO:0000313" key="2">
    <source>
        <dbReference type="EMBL" id="PST35709.1"/>
    </source>
</evidence>
<dbReference type="InterPro" id="IPR042070">
    <property type="entry name" value="PucR_C-HTH_sf"/>
</dbReference>
<dbReference type="Pfam" id="PF13556">
    <property type="entry name" value="HTH_30"/>
    <property type="match status" value="1"/>
</dbReference>
<evidence type="ECO:0000313" key="3">
    <source>
        <dbReference type="Proteomes" id="UP000241048"/>
    </source>
</evidence>
<gene>
    <name evidence="2" type="ORF">C7U56_14525</name>
</gene>
<dbReference type="AlphaFoldDB" id="A0A2T3FK94"/>
<comment type="caution">
    <text evidence="2">The sequence shown here is derived from an EMBL/GenBank/DDBJ whole genome shotgun (WGS) entry which is preliminary data.</text>
</comment>
<protein>
    <recommendedName>
        <fullName evidence="1">PucR C-terminal helix-turn-helix domain-containing protein</fullName>
    </recommendedName>
</protein>
<dbReference type="PANTHER" id="PTHR33744">
    <property type="entry name" value="CARBOHYDRATE DIACID REGULATOR"/>
    <property type="match status" value="1"/>
</dbReference>
<reference evidence="2 3" key="1">
    <citation type="submission" date="2018-03" db="EMBL/GenBank/DDBJ databases">
        <title>Lachnoclostridium SNUG30386 gen.nov., sp.nov., isolated from human faeces.</title>
        <authorList>
            <person name="Seo B."/>
            <person name="Jeon K."/>
            <person name="Ko G."/>
        </authorList>
    </citation>
    <scope>NUCLEOTIDE SEQUENCE [LARGE SCALE GENOMIC DNA]</scope>
    <source>
        <strain evidence="2 3">SNUG30386</strain>
    </source>
</reference>